<dbReference type="InterPro" id="IPR058637">
    <property type="entry name" value="YknX-like_C"/>
</dbReference>
<proteinExistence type="inferred from homology"/>
<dbReference type="InterPro" id="IPR006143">
    <property type="entry name" value="RND_pump_MFP"/>
</dbReference>
<dbReference type="GO" id="GO:0015562">
    <property type="term" value="F:efflux transmembrane transporter activity"/>
    <property type="evidence" value="ECO:0007669"/>
    <property type="project" value="TreeGrafter"/>
</dbReference>
<dbReference type="AlphaFoldDB" id="A0A5R9GXZ8"/>
<organism evidence="5 6">
    <name type="scientific">Mariprofundus erugo</name>
    <dbReference type="NCBI Taxonomy" id="2528639"/>
    <lineage>
        <taxon>Bacteria</taxon>
        <taxon>Pseudomonadati</taxon>
        <taxon>Pseudomonadota</taxon>
        <taxon>Candidatius Mariprofundia</taxon>
        <taxon>Mariprofundales</taxon>
        <taxon>Mariprofundaceae</taxon>
        <taxon>Mariprofundus</taxon>
    </lineage>
</organism>
<dbReference type="NCBIfam" id="TIGR01730">
    <property type="entry name" value="RND_mfp"/>
    <property type="match status" value="1"/>
</dbReference>
<evidence type="ECO:0000259" key="3">
    <source>
        <dbReference type="Pfam" id="PF25973"/>
    </source>
</evidence>
<name>A0A5R9GXZ8_9PROT</name>
<evidence type="ECO:0000256" key="2">
    <source>
        <dbReference type="SAM" id="Coils"/>
    </source>
</evidence>
<dbReference type="PANTHER" id="PTHR30469">
    <property type="entry name" value="MULTIDRUG RESISTANCE PROTEIN MDTA"/>
    <property type="match status" value="1"/>
</dbReference>
<keyword evidence="2" id="KW-0175">Coiled coil</keyword>
<evidence type="ECO:0000256" key="1">
    <source>
        <dbReference type="ARBA" id="ARBA00009477"/>
    </source>
</evidence>
<reference evidence="5 6" key="1">
    <citation type="journal article" date="2019" name="Appl. Environ. Microbiol.">
        <title>Environmental Evidence and Genomic Insight of Iron-oxidizing Bacteria Preference Towards More Corrosion Resistant Stainless Steel at Higher Salinities.</title>
        <authorList>
            <person name="Garrison C.E."/>
            <person name="Price K.A."/>
            <person name="Field E.K."/>
        </authorList>
    </citation>
    <scope>NUCLEOTIDE SEQUENCE [LARGE SCALE GENOMIC DNA]</scope>
    <source>
        <strain evidence="5 6">P3</strain>
    </source>
</reference>
<feature type="domain" description="CzcB-like barrel-sandwich hybrid" evidence="3">
    <location>
        <begin position="65"/>
        <end position="205"/>
    </location>
</feature>
<protein>
    <submittedName>
        <fullName evidence="5">Efflux RND transporter periplasmic adaptor subunit</fullName>
    </submittedName>
</protein>
<dbReference type="Pfam" id="PF25973">
    <property type="entry name" value="BSH_CzcB"/>
    <property type="match status" value="1"/>
</dbReference>
<accession>A0A5R9GXZ8</accession>
<dbReference type="SUPFAM" id="SSF111369">
    <property type="entry name" value="HlyD-like secretion proteins"/>
    <property type="match status" value="1"/>
</dbReference>
<dbReference type="RefSeq" id="WP_138238780.1">
    <property type="nucleotide sequence ID" value="NZ_VBRY01000004.1"/>
</dbReference>
<comment type="similarity">
    <text evidence="1">Belongs to the membrane fusion protein (MFP) (TC 8.A.1) family.</text>
</comment>
<dbReference type="EMBL" id="VBRY01000004">
    <property type="protein sequence ID" value="TLS67884.1"/>
    <property type="molecule type" value="Genomic_DNA"/>
</dbReference>
<dbReference type="Gene3D" id="2.40.50.100">
    <property type="match status" value="1"/>
</dbReference>
<dbReference type="Proteomes" id="UP000306585">
    <property type="component" value="Unassembled WGS sequence"/>
</dbReference>
<evidence type="ECO:0000313" key="6">
    <source>
        <dbReference type="Proteomes" id="UP000306585"/>
    </source>
</evidence>
<evidence type="ECO:0000259" key="4">
    <source>
        <dbReference type="Pfam" id="PF25989"/>
    </source>
</evidence>
<feature type="domain" description="YknX-like C-terminal permuted SH3-like" evidence="4">
    <location>
        <begin position="289"/>
        <end position="356"/>
    </location>
</feature>
<dbReference type="PROSITE" id="PS51257">
    <property type="entry name" value="PROKAR_LIPOPROTEIN"/>
    <property type="match status" value="1"/>
</dbReference>
<gene>
    <name evidence="5" type="ORF">FEF65_05390</name>
</gene>
<dbReference type="Pfam" id="PF25989">
    <property type="entry name" value="YknX_C"/>
    <property type="match status" value="1"/>
</dbReference>
<dbReference type="Gene3D" id="2.40.30.170">
    <property type="match status" value="1"/>
</dbReference>
<sequence>MKKSLMVALLILSLSGCGDSNKPVVEGKDAALPQRTVKVSVSQTTLQDIQVSESALGRVVDPQATTVGAELPGRVQRVMVDAGDAVEQGQLLAELDDADAKTAVAVAQAELKRLTAQYDAQQRLVQRYRNMIEKRFVSSTILEQAEAQLDVLHEGVAAAESSLQQAKTNLQRTRVTAPVAGRIQVRYVAAGDYIGLGKPLFQVADGSRLTVAIALPETRAARIRVGQMVRMHLPGSEQLTMLPISELTPMVGRSNAFEARVVMDHNPGGWRAGGSVMAEIITDTHAAAVMVPEECVVLRPAGEVIYQIDQGVAHAVLVQTGVRQGGMIELTAGISAGVLVAANGAGYLSDGAAVTVQGDEADK</sequence>
<dbReference type="InterPro" id="IPR058647">
    <property type="entry name" value="BSH_CzcB-like"/>
</dbReference>
<evidence type="ECO:0000313" key="5">
    <source>
        <dbReference type="EMBL" id="TLS67884.1"/>
    </source>
</evidence>
<dbReference type="GO" id="GO:1990281">
    <property type="term" value="C:efflux pump complex"/>
    <property type="evidence" value="ECO:0007669"/>
    <property type="project" value="TreeGrafter"/>
</dbReference>
<comment type="caution">
    <text evidence="5">The sequence shown here is derived from an EMBL/GenBank/DDBJ whole genome shotgun (WGS) entry which is preliminary data.</text>
</comment>
<feature type="coiled-coil region" evidence="2">
    <location>
        <begin position="104"/>
        <end position="176"/>
    </location>
</feature>
<dbReference type="PANTHER" id="PTHR30469:SF15">
    <property type="entry name" value="HLYD FAMILY OF SECRETION PROTEINS"/>
    <property type="match status" value="1"/>
</dbReference>
<dbReference type="Gene3D" id="1.10.287.470">
    <property type="entry name" value="Helix hairpin bin"/>
    <property type="match status" value="1"/>
</dbReference>
<keyword evidence="6" id="KW-1185">Reference proteome</keyword>
<dbReference type="Gene3D" id="2.40.420.20">
    <property type="match status" value="1"/>
</dbReference>